<proteinExistence type="predicted"/>
<dbReference type="RefSeq" id="WP_254570086.1">
    <property type="nucleotide sequence ID" value="NZ_CP098502.1"/>
</dbReference>
<evidence type="ECO:0000313" key="3">
    <source>
        <dbReference type="Proteomes" id="UP001056035"/>
    </source>
</evidence>
<evidence type="ECO:0000256" key="1">
    <source>
        <dbReference type="SAM" id="MobiDB-lite"/>
    </source>
</evidence>
<name>A0ABY5DQ49_9ACTN</name>
<dbReference type="Proteomes" id="UP001056035">
    <property type="component" value="Chromosome"/>
</dbReference>
<dbReference type="Gene3D" id="6.10.250.3150">
    <property type="match status" value="1"/>
</dbReference>
<protein>
    <recommendedName>
        <fullName evidence="4">Peptidase M23</fullName>
    </recommendedName>
</protein>
<organism evidence="2 3">
    <name type="scientific">Paraconexibacter antarcticus</name>
    <dbReference type="NCBI Taxonomy" id="2949664"/>
    <lineage>
        <taxon>Bacteria</taxon>
        <taxon>Bacillati</taxon>
        <taxon>Actinomycetota</taxon>
        <taxon>Thermoleophilia</taxon>
        <taxon>Solirubrobacterales</taxon>
        <taxon>Paraconexibacteraceae</taxon>
        <taxon>Paraconexibacter</taxon>
    </lineage>
</organism>
<dbReference type="EMBL" id="CP098502">
    <property type="protein sequence ID" value="UTI63358.1"/>
    <property type="molecule type" value="Genomic_DNA"/>
</dbReference>
<gene>
    <name evidence="2" type="ORF">NBH00_18635</name>
</gene>
<feature type="region of interest" description="Disordered" evidence="1">
    <location>
        <begin position="266"/>
        <end position="290"/>
    </location>
</feature>
<sequence length="290" mass="32352">MRRLGLLVAGVVLPVLLWSLLPVPSTATSTPPSLTAVQRRLQAAEQQLSRRRGREQLLTTQLAGLTSRVRRLQGHVGRLSQREHVVQVELDRKQAALAATQRSLRRQRARRTRLRSRLRVVRRSLAQRLVELYEADRPDLITVVLNSTGFADLLERMDFLSLVADQDRGITIKVRRAHEEAAALAHTLSGLEVRQHTLTNVVLARRDSIARARRRLLLARDTLDGARTAKRDALAGVRVSRDHVQREVSDLRTAQARIQRTLRRAQATNFSAPSALPAGPVRGSGGGPMI</sequence>
<dbReference type="SUPFAM" id="SSF57997">
    <property type="entry name" value="Tropomyosin"/>
    <property type="match status" value="1"/>
</dbReference>
<evidence type="ECO:0000313" key="2">
    <source>
        <dbReference type="EMBL" id="UTI63358.1"/>
    </source>
</evidence>
<keyword evidence="3" id="KW-1185">Reference proteome</keyword>
<reference evidence="2 3" key="1">
    <citation type="submission" date="2022-06" db="EMBL/GenBank/DDBJ databases">
        <title>Paraconexibacter antarcticus.</title>
        <authorList>
            <person name="Kim C.S."/>
        </authorList>
    </citation>
    <scope>NUCLEOTIDE SEQUENCE [LARGE SCALE GENOMIC DNA]</scope>
    <source>
        <strain evidence="2 3">02-257</strain>
    </source>
</reference>
<accession>A0ABY5DQ49</accession>
<evidence type="ECO:0008006" key="4">
    <source>
        <dbReference type="Google" id="ProtNLM"/>
    </source>
</evidence>